<dbReference type="GO" id="GO:0042626">
    <property type="term" value="F:ATPase-coupled transmembrane transporter activity"/>
    <property type="evidence" value="ECO:0007669"/>
    <property type="project" value="InterPro"/>
</dbReference>
<dbReference type="NCBIfam" id="NF008588">
    <property type="entry name" value="PRK11553.1"/>
    <property type="match status" value="1"/>
</dbReference>
<dbReference type="GO" id="GO:0016020">
    <property type="term" value="C:membrane"/>
    <property type="evidence" value="ECO:0007669"/>
    <property type="project" value="InterPro"/>
</dbReference>
<evidence type="ECO:0000256" key="5">
    <source>
        <dbReference type="ARBA" id="ARBA00070228"/>
    </source>
</evidence>
<dbReference type="EMBL" id="WNWM01000002">
    <property type="protein sequence ID" value="MUI15593.1"/>
    <property type="molecule type" value="Genomic_DNA"/>
</dbReference>
<comment type="similarity">
    <text evidence="1">Belongs to the bacterial solute-binding protein SsuA/TauA family.</text>
</comment>
<dbReference type="SUPFAM" id="SSF53850">
    <property type="entry name" value="Periplasmic binding protein-like II"/>
    <property type="match status" value="1"/>
</dbReference>
<dbReference type="OrthoDB" id="286202at2"/>
<keyword evidence="3 6" id="KW-0732">Signal</keyword>
<dbReference type="SMART" id="SM00062">
    <property type="entry name" value="PBPb"/>
    <property type="match status" value="1"/>
</dbReference>
<dbReference type="CDD" id="cd13557">
    <property type="entry name" value="PBP2_SsuA"/>
    <property type="match status" value="1"/>
</dbReference>
<evidence type="ECO:0000256" key="4">
    <source>
        <dbReference type="ARBA" id="ARBA00055538"/>
    </source>
</evidence>
<evidence type="ECO:0000256" key="1">
    <source>
        <dbReference type="ARBA" id="ARBA00010742"/>
    </source>
</evidence>
<accession>A0A6I3XMB8</accession>
<feature type="chain" id="PRO_5026182730" description="Putative aliphatic sulfonates-binding protein" evidence="6">
    <location>
        <begin position="25"/>
        <end position="327"/>
    </location>
</feature>
<dbReference type="FunFam" id="3.40.190.10:FF:000050">
    <property type="entry name" value="Sulfonate ABC transporter substrate-binding protein"/>
    <property type="match status" value="1"/>
</dbReference>
<dbReference type="AlphaFoldDB" id="A0A6I3XMB8"/>
<evidence type="ECO:0000259" key="7">
    <source>
        <dbReference type="SMART" id="SM00062"/>
    </source>
</evidence>
<dbReference type="PANTHER" id="PTHR30024">
    <property type="entry name" value="ALIPHATIC SULFONATES-BINDING PROTEIN-RELATED"/>
    <property type="match status" value="1"/>
</dbReference>
<dbReference type="Proteomes" id="UP000431684">
    <property type="component" value="Unassembled WGS sequence"/>
</dbReference>
<gene>
    <name evidence="8" type="ORF">GJV26_24505</name>
</gene>
<protein>
    <recommendedName>
        <fullName evidence="5">Putative aliphatic sulfonates-binding protein</fullName>
    </recommendedName>
</protein>
<reference evidence="8 9" key="1">
    <citation type="submission" date="2019-11" db="EMBL/GenBank/DDBJ databases">
        <title>Draft Genome Sequences of Six Type Strains of the Genus Massilia.</title>
        <authorList>
            <person name="Miess H."/>
            <person name="Frediansyah A."/>
            <person name="Goeker M."/>
            <person name="Gross H."/>
        </authorList>
    </citation>
    <scope>NUCLEOTIDE SEQUENCE [LARGE SCALE GENOMIC DNA]</scope>
    <source>
        <strain evidence="8 9">DSM 17513</strain>
    </source>
</reference>
<name>A0A6I3XMB8_9BURK</name>
<evidence type="ECO:0000256" key="3">
    <source>
        <dbReference type="ARBA" id="ARBA00022729"/>
    </source>
</evidence>
<dbReference type="Pfam" id="PF13379">
    <property type="entry name" value="NMT1_2"/>
    <property type="match status" value="1"/>
</dbReference>
<sequence length="327" mass="34956">MMAQQHKLLARRRTIGLLLSTAFAAGFSGLAPGLAHAQAAKVVRIGYQKYGTLTLLKGRGTLEKRLAQQGVTVQWTEFPAGPQLLEGLNVGSIDFGTVGEAPPIFAQAAGAALVYVGNEPPSPHSEAIVVPKDSKLTSVAQLKGKRVALNKGSNVHYLLLRALEQAGVAYKDIQPVYLPPADARAAFERGSVDAWVIWDPFFAAAQKQIGARVLVDGKGLVSNHQFYLAARDWARGNPALQQILLEEIAKVDDWGRDNAREVSAILSAQTGLDPAVVELAASRYSYGVKPVSDAVLREQQKIADAFAGLKLIPKPIVIKDAVLASAK</sequence>
<evidence type="ECO:0000313" key="8">
    <source>
        <dbReference type="EMBL" id="MUI15593.1"/>
    </source>
</evidence>
<evidence type="ECO:0000313" key="9">
    <source>
        <dbReference type="Proteomes" id="UP000431684"/>
    </source>
</evidence>
<comment type="function">
    <text evidence="4">Part of a binding-protein-dependent transport system for aliphatic sulfonates. Putative binding protein.</text>
</comment>
<dbReference type="PANTHER" id="PTHR30024:SF42">
    <property type="entry name" value="ALIPHATIC SULFONATES-BINDING PROTEIN-RELATED"/>
    <property type="match status" value="1"/>
</dbReference>
<organism evidence="8 9">
    <name type="scientific">Pseudoduganella dura</name>
    <dbReference type="NCBI Taxonomy" id="321982"/>
    <lineage>
        <taxon>Bacteria</taxon>
        <taxon>Pseudomonadati</taxon>
        <taxon>Pseudomonadota</taxon>
        <taxon>Betaproteobacteria</taxon>
        <taxon>Burkholderiales</taxon>
        <taxon>Oxalobacteraceae</taxon>
        <taxon>Telluria group</taxon>
        <taxon>Pseudoduganella</taxon>
    </lineage>
</organism>
<dbReference type="NCBIfam" id="TIGR01728">
    <property type="entry name" value="SsuA_fam"/>
    <property type="match status" value="1"/>
</dbReference>
<dbReference type="Gene3D" id="3.40.190.10">
    <property type="entry name" value="Periplasmic binding protein-like II"/>
    <property type="match status" value="2"/>
</dbReference>
<dbReference type="InterPro" id="IPR001638">
    <property type="entry name" value="Solute-binding_3/MltF_N"/>
</dbReference>
<dbReference type="InterPro" id="IPR010067">
    <property type="entry name" value="ABC_SsuA_sub-bd"/>
</dbReference>
<keyword evidence="2" id="KW-0813">Transport</keyword>
<proteinExistence type="inferred from homology"/>
<comment type="caution">
    <text evidence="8">The sequence shown here is derived from an EMBL/GenBank/DDBJ whole genome shotgun (WGS) entry which is preliminary data.</text>
</comment>
<evidence type="ECO:0000256" key="6">
    <source>
        <dbReference type="SAM" id="SignalP"/>
    </source>
</evidence>
<evidence type="ECO:0000256" key="2">
    <source>
        <dbReference type="ARBA" id="ARBA00022448"/>
    </source>
</evidence>
<feature type="domain" description="Solute-binding protein family 3/N-terminal" evidence="7">
    <location>
        <begin position="42"/>
        <end position="258"/>
    </location>
</feature>
<dbReference type="RefSeq" id="WP_155711267.1">
    <property type="nucleotide sequence ID" value="NZ_BMWU01000050.1"/>
</dbReference>
<feature type="signal peptide" evidence="6">
    <location>
        <begin position="1"/>
        <end position="24"/>
    </location>
</feature>
<keyword evidence="9" id="KW-1185">Reference proteome</keyword>